<dbReference type="PROSITE" id="PS00194">
    <property type="entry name" value="THIOREDOXIN_1"/>
    <property type="match status" value="1"/>
</dbReference>
<dbReference type="STRING" id="1395571.TMS3_0120415"/>
<evidence type="ECO:0000259" key="6">
    <source>
        <dbReference type="PROSITE" id="PS51352"/>
    </source>
</evidence>
<sequence>MLTINAGPLALAVPHVVLLVSLFLAVLTGWWVGRRSERNPEQQLFRLLLVALLVARLAFVLVYFEHFRDEPWRVIDIRDGGFIAWPGVLAAVLLGAWLAWREGTLRKPLGWAVAVGVLSWGFATFALHAFEQGTRLPEMGLRDNQGKPVALQDFVGKPLVVNLWATWCPPCRREMPVLAEAQRNESDVTFLFVNQGEGERLIADFLRAEGLGLENVLLDTGGRLGQRIGSSALPTTLFYDAEGRQVGSHLGELSRASLARALEQLEVNTPP</sequence>
<dbReference type="InterPro" id="IPR036249">
    <property type="entry name" value="Thioredoxin-like_sf"/>
</dbReference>
<dbReference type="PANTHER" id="PTHR42852:SF6">
    <property type="entry name" value="THIOL:DISULFIDE INTERCHANGE PROTEIN DSBE"/>
    <property type="match status" value="1"/>
</dbReference>
<dbReference type="GO" id="GO:0030313">
    <property type="term" value="C:cell envelope"/>
    <property type="evidence" value="ECO:0007669"/>
    <property type="project" value="UniProtKB-SubCell"/>
</dbReference>
<keyword evidence="4" id="KW-0676">Redox-active center</keyword>
<dbReference type="GO" id="GO:0015036">
    <property type="term" value="F:disulfide oxidoreductase activity"/>
    <property type="evidence" value="ECO:0007669"/>
    <property type="project" value="UniProtKB-ARBA"/>
</dbReference>
<accession>A0A0A1YGA2</accession>
<dbReference type="GO" id="GO:0005886">
    <property type="term" value="C:plasma membrane"/>
    <property type="evidence" value="ECO:0007669"/>
    <property type="project" value="InterPro"/>
</dbReference>
<keyword evidence="5" id="KW-1133">Transmembrane helix</keyword>
<keyword evidence="8" id="KW-1185">Reference proteome</keyword>
<reference evidence="7 8" key="1">
    <citation type="journal article" date="2014" name="Genome Announc.">
        <title>Draft Genome Sequence of Petroleum Oil-Degrading Marine Bacterium Pseudomonas taeanensis Strain MS-3, Isolated from a Crude Oil-Contaminated Seashore.</title>
        <authorList>
            <person name="Lee S.Y."/>
            <person name="Kim S.H."/>
            <person name="Lee D.G."/>
            <person name="Shin S."/>
            <person name="Yun S.H."/>
            <person name="Choi C.W."/>
            <person name="Chung Y.H."/>
            <person name="Choi J.S."/>
            <person name="Kahng H.Y."/>
            <person name="Kim S.I."/>
        </authorList>
    </citation>
    <scope>NUCLEOTIDE SEQUENCE [LARGE SCALE GENOMIC DNA]</scope>
    <source>
        <strain evidence="7 8">MS-3</strain>
    </source>
</reference>
<feature type="transmembrane region" description="Helical" evidence="5">
    <location>
        <begin position="83"/>
        <end position="100"/>
    </location>
</feature>
<keyword evidence="2" id="KW-0201">Cytochrome c-type biogenesis</keyword>
<feature type="domain" description="Thioredoxin" evidence="6">
    <location>
        <begin position="130"/>
        <end position="267"/>
    </location>
</feature>
<dbReference type="InterPro" id="IPR001640">
    <property type="entry name" value="Lgt"/>
</dbReference>
<dbReference type="InterPro" id="IPR017937">
    <property type="entry name" value="Thioredoxin_CS"/>
</dbReference>
<dbReference type="OrthoDB" id="9799347at2"/>
<protein>
    <submittedName>
        <fullName evidence="7">Peroxiredoxin</fullName>
    </submittedName>
</protein>
<gene>
    <name evidence="7" type="ORF">TMS3_0120415</name>
</gene>
<keyword evidence="5" id="KW-0472">Membrane</keyword>
<feature type="transmembrane region" description="Helical" evidence="5">
    <location>
        <begin position="12"/>
        <end position="32"/>
    </location>
</feature>
<evidence type="ECO:0000256" key="5">
    <source>
        <dbReference type="SAM" id="Phobius"/>
    </source>
</evidence>
<dbReference type="GO" id="GO:0008961">
    <property type="term" value="F:phosphatidylglycerol-prolipoprotein diacylglyceryl transferase activity"/>
    <property type="evidence" value="ECO:0007669"/>
    <property type="project" value="InterPro"/>
</dbReference>
<organism evidence="7 8">
    <name type="scientific">Pseudomonas taeanensis MS-3</name>
    <dbReference type="NCBI Taxonomy" id="1395571"/>
    <lineage>
        <taxon>Bacteria</taxon>
        <taxon>Pseudomonadati</taxon>
        <taxon>Pseudomonadota</taxon>
        <taxon>Gammaproteobacteria</taxon>
        <taxon>Pseudomonadales</taxon>
        <taxon>Pseudomonadaceae</taxon>
        <taxon>Pseudomonas</taxon>
    </lineage>
</organism>
<dbReference type="SUPFAM" id="SSF52833">
    <property type="entry name" value="Thioredoxin-like"/>
    <property type="match status" value="1"/>
</dbReference>
<dbReference type="Proteomes" id="UP000030063">
    <property type="component" value="Unassembled WGS sequence"/>
</dbReference>
<feature type="transmembrane region" description="Helical" evidence="5">
    <location>
        <begin position="44"/>
        <end position="63"/>
    </location>
</feature>
<evidence type="ECO:0000256" key="1">
    <source>
        <dbReference type="ARBA" id="ARBA00004196"/>
    </source>
</evidence>
<dbReference type="PANTHER" id="PTHR42852">
    <property type="entry name" value="THIOL:DISULFIDE INTERCHANGE PROTEIN DSBE"/>
    <property type="match status" value="1"/>
</dbReference>
<dbReference type="InterPro" id="IPR013740">
    <property type="entry name" value="Redoxin"/>
</dbReference>
<proteinExistence type="predicted"/>
<dbReference type="InterPro" id="IPR050553">
    <property type="entry name" value="Thioredoxin_ResA/DsbE_sf"/>
</dbReference>
<dbReference type="InterPro" id="IPR013766">
    <property type="entry name" value="Thioredoxin_domain"/>
</dbReference>
<dbReference type="RefSeq" id="WP_025167049.1">
    <property type="nucleotide sequence ID" value="NZ_AWSQ01000008.1"/>
</dbReference>
<dbReference type="CDD" id="cd02966">
    <property type="entry name" value="TlpA_like_family"/>
    <property type="match status" value="1"/>
</dbReference>
<dbReference type="AlphaFoldDB" id="A0A0A1YGA2"/>
<dbReference type="GO" id="GO:0042158">
    <property type="term" value="P:lipoprotein biosynthetic process"/>
    <property type="evidence" value="ECO:0007669"/>
    <property type="project" value="InterPro"/>
</dbReference>
<dbReference type="Pfam" id="PF08534">
    <property type="entry name" value="Redoxin"/>
    <property type="match status" value="1"/>
</dbReference>
<evidence type="ECO:0000256" key="3">
    <source>
        <dbReference type="ARBA" id="ARBA00023157"/>
    </source>
</evidence>
<dbReference type="Gene3D" id="3.40.30.10">
    <property type="entry name" value="Glutaredoxin"/>
    <property type="match status" value="1"/>
</dbReference>
<dbReference type="EMBL" id="AWSQ01000008">
    <property type="protein sequence ID" value="KFX68111.1"/>
    <property type="molecule type" value="Genomic_DNA"/>
</dbReference>
<name>A0A0A1YGA2_9PSED</name>
<keyword evidence="5" id="KW-0812">Transmembrane</keyword>
<evidence type="ECO:0000256" key="4">
    <source>
        <dbReference type="ARBA" id="ARBA00023284"/>
    </source>
</evidence>
<evidence type="ECO:0000313" key="7">
    <source>
        <dbReference type="EMBL" id="KFX68111.1"/>
    </source>
</evidence>
<keyword evidence="3" id="KW-1015">Disulfide bond</keyword>
<comment type="subcellular location">
    <subcellularLocation>
        <location evidence="1">Cell envelope</location>
    </subcellularLocation>
</comment>
<dbReference type="Pfam" id="PF01790">
    <property type="entry name" value="LGT"/>
    <property type="match status" value="1"/>
</dbReference>
<dbReference type="PROSITE" id="PS51352">
    <property type="entry name" value="THIOREDOXIN_2"/>
    <property type="match status" value="1"/>
</dbReference>
<evidence type="ECO:0000256" key="2">
    <source>
        <dbReference type="ARBA" id="ARBA00022748"/>
    </source>
</evidence>
<feature type="transmembrane region" description="Helical" evidence="5">
    <location>
        <begin position="109"/>
        <end position="130"/>
    </location>
</feature>
<dbReference type="GO" id="GO:0017004">
    <property type="term" value="P:cytochrome complex assembly"/>
    <property type="evidence" value="ECO:0007669"/>
    <property type="project" value="UniProtKB-KW"/>
</dbReference>
<dbReference type="eggNOG" id="COG0526">
    <property type="taxonomic scope" value="Bacteria"/>
</dbReference>
<comment type="caution">
    <text evidence="7">The sequence shown here is derived from an EMBL/GenBank/DDBJ whole genome shotgun (WGS) entry which is preliminary data.</text>
</comment>
<evidence type="ECO:0000313" key="8">
    <source>
        <dbReference type="Proteomes" id="UP000030063"/>
    </source>
</evidence>